<dbReference type="EMBL" id="CP024785">
    <property type="protein sequence ID" value="AUB34889.1"/>
    <property type="molecule type" value="Genomic_DNA"/>
</dbReference>
<name>A0A2K8SHI5_9NOSO</name>
<evidence type="ECO:0000313" key="1">
    <source>
        <dbReference type="EMBL" id="AUB34889.1"/>
    </source>
</evidence>
<sequence>MVGVDELVRGYQAIFLTQLDRIESVYPRKTRLIADNSNGFRRSKLFLEAQLREQRDFVKSGKKEAIAKNSI</sequence>
<dbReference type="AlphaFoldDB" id="A0A2K8SHI5"/>
<dbReference type="Proteomes" id="UP000232003">
    <property type="component" value="Chromosome"/>
</dbReference>
<gene>
    <name evidence="1" type="ORF">COO91_00727</name>
</gene>
<keyword evidence="2" id="KW-1185">Reference proteome</keyword>
<proteinExistence type="predicted"/>
<accession>A0A2K8SHI5</accession>
<reference evidence="1 2" key="1">
    <citation type="submission" date="2017-11" db="EMBL/GenBank/DDBJ databases">
        <title>Complete genome of a free-living desiccation-tolerant cyanobacterium and its photosynthetic adaptation to extreme terrestrial habitat.</title>
        <authorList>
            <person name="Shang J."/>
        </authorList>
    </citation>
    <scope>NUCLEOTIDE SEQUENCE [LARGE SCALE GENOMIC DNA]</scope>
    <source>
        <strain evidence="1 2">CCNUN1</strain>
    </source>
</reference>
<keyword evidence="1" id="KW-0067">ATP-binding</keyword>
<keyword evidence="1" id="KW-0347">Helicase</keyword>
<evidence type="ECO:0000313" key="2">
    <source>
        <dbReference type="Proteomes" id="UP000232003"/>
    </source>
</evidence>
<dbReference type="GO" id="GO:0004386">
    <property type="term" value="F:helicase activity"/>
    <property type="evidence" value="ECO:0007669"/>
    <property type="project" value="UniProtKB-KW"/>
</dbReference>
<dbReference type="KEGG" id="nfl:COO91_00727"/>
<keyword evidence="1" id="KW-0378">Hydrolase</keyword>
<keyword evidence="1" id="KW-0547">Nucleotide-binding</keyword>
<organism evidence="1 2">
    <name type="scientific">Nostoc flagelliforme CCNUN1</name>
    <dbReference type="NCBI Taxonomy" id="2038116"/>
    <lineage>
        <taxon>Bacteria</taxon>
        <taxon>Bacillati</taxon>
        <taxon>Cyanobacteriota</taxon>
        <taxon>Cyanophyceae</taxon>
        <taxon>Nostocales</taxon>
        <taxon>Nostocaceae</taxon>
        <taxon>Nostoc</taxon>
    </lineage>
</organism>
<protein>
    <submittedName>
        <fullName evidence="1">Superfamily II DNA or RNA helicase, SNF2 family</fullName>
    </submittedName>
</protein>